<proteinExistence type="predicted"/>
<protein>
    <submittedName>
        <fullName evidence="1">Uncharacterized protein</fullName>
    </submittedName>
</protein>
<keyword evidence="2" id="KW-1185">Reference proteome</keyword>
<reference evidence="1 2" key="1">
    <citation type="journal article" date="2019" name="Nat. Ecol. Evol.">
        <title>Megaphylogeny resolves global patterns of mushroom evolution.</title>
        <authorList>
            <person name="Varga T."/>
            <person name="Krizsan K."/>
            <person name="Foldi C."/>
            <person name="Dima B."/>
            <person name="Sanchez-Garcia M."/>
            <person name="Sanchez-Ramirez S."/>
            <person name="Szollosi G.J."/>
            <person name="Szarkandi J.G."/>
            <person name="Papp V."/>
            <person name="Albert L."/>
            <person name="Andreopoulos W."/>
            <person name="Angelini C."/>
            <person name="Antonin V."/>
            <person name="Barry K.W."/>
            <person name="Bougher N.L."/>
            <person name="Buchanan P."/>
            <person name="Buyck B."/>
            <person name="Bense V."/>
            <person name="Catcheside P."/>
            <person name="Chovatia M."/>
            <person name="Cooper J."/>
            <person name="Damon W."/>
            <person name="Desjardin D."/>
            <person name="Finy P."/>
            <person name="Geml J."/>
            <person name="Haridas S."/>
            <person name="Hughes K."/>
            <person name="Justo A."/>
            <person name="Karasinski D."/>
            <person name="Kautmanova I."/>
            <person name="Kiss B."/>
            <person name="Kocsube S."/>
            <person name="Kotiranta H."/>
            <person name="LaButti K.M."/>
            <person name="Lechner B.E."/>
            <person name="Liimatainen K."/>
            <person name="Lipzen A."/>
            <person name="Lukacs Z."/>
            <person name="Mihaltcheva S."/>
            <person name="Morgado L.N."/>
            <person name="Niskanen T."/>
            <person name="Noordeloos M.E."/>
            <person name="Ohm R.A."/>
            <person name="Ortiz-Santana B."/>
            <person name="Ovrebo C."/>
            <person name="Racz N."/>
            <person name="Riley R."/>
            <person name="Savchenko A."/>
            <person name="Shiryaev A."/>
            <person name="Soop K."/>
            <person name="Spirin V."/>
            <person name="Szebenyi C."/>
            <person name="Tomsovsky M."/>
            <person name="Tulloss R.E."/>
            <person name="Uehling J."/>
            <person name="Grigoriev I.V."/>
            <person name="Vagvolgyi C."/>
            <person name="Papp T."/>
            <person name="Martin F.M."/>
            <person name="Miettinen O."/>
            <person name="Hibbett D.S."/>
            <person name="Nagy L.G."/>
        </authorList>
    </citation>
    <scope>NUCLEOTIDE SEQUENCE [LARGE SCALE GENOMIC DNA]</scope>
    <source>
        <strain evidence="1 2">NL-1719</strain>
    </source>
</reference>
<gene>
    <name evidence="1" type="ORF">BDN72DRAFT_745039</name>
</gene>
<feature type="non-terminal residue" evidence="1">
    <location>
        <position position="127"/>
    </location>
</feature>
<sequence>RELQDLAGDLEQAQNKRATNGDEDKDDGDNLDGWVDELDELSPEELVKILREVGPTKCLLAKLRTYAYKIVNSSTILLPAWYAILAELGLDRKLLPRDVRTRWNSTYDLLVVAIKYRKAVDKMTSDK</sequence>
<dbReference type="EMBL" id="ML208279">
    <property type="protein sequence ID" value="TFK73076.1"/>
    <property type="molecule type" value="Genomic_DNA"/>
</dbReference>
<dbReference type="Proteomes" id="UP000308600">
    <property type="component" value="Unassembled WGS sequence"/>
</dbReference>
<accession>A0ACD3B5A1</accession>
<evidence type="ECO:0000313" key="1">
    <source>
        <dbReference type="EMBL" id="TFK73076.1"/>
    </source>
</evidence>
<feature type="non-terminal residue" evidence="1">
    <location>
        <position position="1"/>
    </location>
</feature>
<name>A0ACD3B5A1_9AGAR</name>
<evidence type="ECO:0000313" key="2">
    <source>
        <dbReference type="Proteomes" id="UP000308600"/>
    </source>
</evidence>
<organism evidence="1 2">
    <name type="scientific">Pluteus cervinus</name>
    <dbReference type="NCBI Taxonomy" id="181527"/>
    <lineage>
        <taxon>Eukaryota</taxon>
        <taxon>Fungi</taxon>
        <taxon>Dikarya</taxon>
        <taxon>Basidiomycota</taxon>
        <taxon>Agaricomycotina</taxon>
        <taxon>Agaricomycetes</taxon>
        <taxon>Agaricomycetidae</taxon>
        <taxon>Agaricales</taxon>
        <taxon>Pluteineae</taxon>
        <taxon>Pluteaceae</taxon>
        <taxon>Pluteus</taxon>
    </lineage>
</organism>